<dbReference type="OrthoDB" id="5229624at2759"/>
<evidence type="ECO:0000256" key="1">
    <source>
        <dbReference type="SAM" id="MobiDB-lite"/>
    </source>
</evidence>
<feature type="compositionally biased region" description="Polar residues" evidence="1">
    <location>
        <begin position="56"/>
        <end position="65"/>
    </location>
</feature>
<feature type="region of interest" description="Disordered" evidence="1">
    <location>
        <begin position="43"/>
        <end position="65"/>
    </location>
</feature>
<evidence type="ECO:0000313" key="2">
    <source>
        <dbReference type="EMBL" id="RAK80944.1"/>
    </source>
</evidence>
<dbReference type="AlphaFoldDB" id="A0A8G1W583"/>
<dbReference type="Proteomes" id="UP000249789">
    <property type="component" value="Unassembled WGS sequence"/>
</dbReference>
<accession>A0A8G1W583</accession>
<proteinExistence type="predicted"/>
<dbReference type="RefSeq" id="XP_040804954.1">
    <property type="nucleotide sequence ID" value="XM_040948341.1"/>
</dbReference>
<reference evidence="2 3" key="1">
    <citation type="submission" date="2018-02" db="EMBL/GenBank/DDBJ databases">
        <title>The genomes of Aspergillus section Nigri reveals drivers in fungal speciation.</title>
        <authorList>
            <consortium name="DOE Joint Genome Institute"/>
            <person name="Vesth T.C."/>
            <person name="Nybo J."/>
            <person name="Theobald S."/>
            <person name="Brandl J."/>
            <person name="Frisvad J.C."/>
            <person name="Nielsen K.F."/>
            <person name="Lyhne E.K."/>
            <person name="Kogle M.E."/>
            <person name="Kuo A."/>
            <person name="Riley R."/>
            <person name="Clum A."/>
            <person name="Nolan M."/>
            <person name="Lipzen A."/>
            <person name="Salamov A."/>
            <person name="Henrissat B."/>
            <person name="Wiebenga A."/>
            <person name="De vries R.P."/>
            <person name="Grigoriev I.V."/>
            <person name="Mortensen U.H."/>
            <person name="Andersen M.R."/>
            <person name="Baker S.E."/>
        </authorList>
    </citation>
    <scope>NUCLEOTIDE SEQUENCE [LARGE SCALE GENOMIC DNA]</scope>
    <source>
        <strain evidence="2 3">CBS 313.89</strain>
    </source>
</reference>
<protein>
    <submittedName>
        <fullName evidence="2">Uncharacterized protein</fullName>
    </submittedName>
</protein>
<evidence type="ECO:0000313" key="3">
    <source>
        <dbReference type="Proteomes" id="UP000249789"/>
    </source>
</evidence>
<dbReference type="VEuPathDB" id="FungiDB:BO72DRAFT_492925"/>
<gene>
    <name evidence="2" type="ORF">BO72DRAFT_492925</name>
</gene>
<keyword evidence="3" id="KW-1185">Reference proteome</keyword>
<dbReference type="EMBL" id="KZ824627">
    <property type="protein sequence ID" value="RAK80944.1"/>
    <property type="molecule type" value="Genomic_DNA"/>
</dbReference>
<organism evidence="2 3">
    <name type="scientific">Aspergillus fijiensis CBS 313.89</name>
    <dbReference type="NCBI Taxonomy" id="1448319"/>
    <lineage>
        <taxon>Eukaryota</taxon>
        <taxon>Fungi</taxon>
        <taxon>Dikarya</taxon>
        <taxon>Ascomycota</taxon>
        <taxon>Pezizomycotina</taxon>
        <taxon>Eurotiomycetes</taxon>
        <taxon>Eurotiomycetidae</taxon>
        <taxon>Eurotiales</taxon>
        <taxon>Aspergillaceae</taxon>
        <taxon>Aspergillus</taxon>
    </lineage>
</organism>
<name>A0A8G1W583_9EURO</name>
<dbReference type="GeneID" id="63865674"/>
<sequence>MTAAQEARDVWYEEMVANATLPALAPMEATWNTSEYNDLTITAPYASPASGRKTTDAQYQDAWTH</sequence>